<dbReference type="Gene3D" id="3.90.1150.10">
    <property type="entry name" value="Aspartate Aminotransferase, domain 1"/>
    <property type="match status" value="1"/>
</dbReference>
<evidence type="ECO:0000313" key="6">
    <source>
        <dbReference type="Proteomes" id="UP000886879"/>
    </source>
</evidence>
<dbReference type="InterPro" id="IPR004839">
    <property type="entry name" value="Aminotransferase_I/II_large"/>
</dbReference>
<evidence type="ECO:0000256" key="3">
    <source>
        <dbReference type="ARBA" id="ARBA00022679"/>
    </source>
</evidence>
<sequence>MKLNVAQRMEEFQPGIFNVLDERRQQRLAQGLPVYNLSIGTPDFLPEPHVVQALAQAASEPANYRYSLTELPELVEAVQRWYLRRYGVELEPEELMSIYGSQEGLTHIGWALCDPGDVVLVPDPGYPIFEMGPALCGAEIVHYPLKEENGYLPDLDEMDPELADRAKMMVVSYPANPVCVTAPDEFYHKLIAFAKAHNIIILHDNAYSDIIFDGREGKSFLAYEGAKEVGVEYNSLSKTYNLTGARISFVLGNRQIIQTFRRLRSQIDYGIFLPVQYAAIAALNGPQDSVARNRAEYQARRDALCGGLRSIGWNVPDSQGSMFVWAPLPKGYSNSVDFCFELLERSGLLCTPGSAFGPLGEGHVRFALVQPVSMMQEIVAAVEASGMIDHEA</sequence>
<dbReference type="GO" id="GO:0030170">
    <property type="term" value="F:pyridoxal phosphate binding"/>
    <property type="evidence" value="ECO:0007669"/>
    <property type="project" value="InterPro"/>
</dbReference>
<keyword evidence="3" id="KW-0808">Transferase</keyword>
<dbReference type="GO" id="GO:0008483">
    <property type="term" value="F:transaminase activity"/>
    <property type="evidence" value="ECO:0007669"/>
    <property type="project" value="UniProtKB-KW"/>
</dbReference>
<comment type="caution">
    <text evidence="5">The sequence shown here is derived from an EMBL/GenBank/DDBJ whole genome shotgun (WGS) entry which is preliminary data.</text>
</comment>
<dbReference type="PANTHER" id="PTHR42832">
    <property type="entry name" value="AMINO ACID AMINOTRANSFERASE"/>
    <property type="match status" value="1"/>
</dbReference>
<dbReference type="EMBL" id="DVFO01000009">
    <property type="protein sequence ID" value="HIQ60168.1"/>
    <property type="molecule type" value="Genomic_DNA"/>
</dbReference>
<dbReference type="Proteomes" id="UP000886879">
    <property type="component" value="Unassembled WGS sequence"/>
</dbReference>
<evidence type="ECO:0000259" key="4">
    <source>
        <dbReference type="Pfam" id="PF00155"/>
    </source>
</evidence>
<dbReference type="AlphaFoldDB" id="A0A9D1CGE6"/>
<comment type="cofactor">
    <cofactor evidence="1">
        <name>pyridoxal 5'-phosphate</name>
        <dbReference type="ChEBI" id="CHEBI:597326"/>
    </cofactor>
</comment>
<dbReference type="Gene3D" id="3.40.640.10">
    <property type="entry name" value="Type I PLP-dependent aspartate aminotransferase-like (Major domain)"/>
    <property type="match status" value="1"/>
</dbReference>
<organism evidence="5 6">
    <name type="scientific">Candidatus Enterenecus faecium</name>
    <dbReference type="NCBI Taxonomy" id="2840780"/>
    <lineage>
        <taxon>Bacteria</taxon>
        <taxon>Bacillati</taxon>
        <taxon>Bacillota</taxon>
        <taxon>Clostridia</taxon>
        <taxon>Eubacteriales</taxon>
        <taxon>Candidatus Enterenecus</taxon>
    </lineage>
</organism>
<reference evidence="5" key="2">
    <citation type="journal article" date="2021" name="PeerJ">
        <title>Extensive microbial diversity within the chicken gut microbiome revealed by metagenomics and culture.</title>
        <authorList>
            <person name="Gilroy R."/>
            <person name="Ravi A."/>
            <person name="Getino M."/>
            <person name="Pursley I."/>
            <person name="Horton D.L."/>
            <person name="Alikhan N.F."/>
            <person name="Baker D."/>
            <person name="Gharbi K."/>
            <person name="Hall N."/>
            <person name="Watson M."/>
            <person name="Adriaenssens E.M."/>
            <person name="Foster-Nyarko E."/>
            <person name="Jarju S."/>
            <person name="Secka A."/>
            <person name="Antonio M."/>
            <person name="Oren A."/>
            <person name="Chaudhuri R.R."/>
            <person name="La Ragione R."/>
            <person name="Hildebrand F."/>
            <person name="Pallen M.J."/>
        </authorList>
    </citation>
    <scope>NUCLEOTIDE SEQUENCE</scope>
    <source>
        <strain evidence="5">ChiGjej2B2-12916</strain>
    </source>
</reference>
<dbReference type="CDD" id="cd00609">
    <property type="entry name" value="AAT_like"/>
    <property type="match status" value="1"/>
</dbReference>
<accession>A0A9D1CGE6</accession>
<evidence type="ECO:0000256" key="2">
    <source>
        <dbReference type="ARBA" id="ARBA00022576"/>
    </source>
</evidence>
<evidence type="ECO:0000313" key="5">
    <source>
        <dbReference type="EMBL" id="HIQ60168.1"/>
    </source>
</evidence>
<gene>
    <name evidence="5" type="ORF">IAD31_01000</name>
</gene>
<name>A0A9D1CGE6_9FIRM</name>
<dbReference type="InterPro" id="IPR050881">
    <property type="entry name" value="LL-DAP_aminotransferase"/>
</dbReference>
<dbReference type="InterPro" id="IPR015424">
    <property type="entry name" value="PyrdxlP-dep_Trfase"/>
</dbReference>
<protein>
    <submittedName>
        <fullName evidence="5">Aminotransferase class I/II-fold pyridoxal phosphate-dependent enzyme</fullName>
    </submittedName>
</protein>
<dbReference type="InterPro" id="IPR015422">
    <property type="entry name" value="PyrdxlP-dep_Trfase_small"/>
</dbReference>
<feature type="domain" description="Aminotransferase class I/classII large" evidence="4">
    <location>
        <begin position="34"/>
        <end position="381"/>
    </location>
</feature>
<reference evidence="5" key="1">
    <citation type="submission" date="2020-10" db="EMBL/GenBank/DDBJ databases">
        <authorList>
            <person name="Gilroy R."/>
        </authorList>
    </citation>
    <scope>NUCLEOTIDE SEQUENCE</scope>
    <source>
        <strain evidence="5">ChiGjej2B2-12916</strain>
    </source>
</reference>
<keyword evidence="2 5" id="KW-0032">Aminotransferase</keyword>
<evidence type="ECO:0000256" key="1">
    <source>
        <dbReference type="ARBA" id="ARBA00001933"/>
    </source>
</evidence>
<dbReference type="SUPFAM" id="SSF53383">
    <property type="entry name" value="PLP-dependent transferases"/>
    <property type="match status" value="1"/>
</dbReference>
<dbReference type="PANTHER" id="PTHR42832:SF3">
    <property type="entry name" value="L-GLUTAMINE--4-(METHYLSULFANYL)-2-OXOBUTANOATE AMINOTRANSFERASE"/>
    <property type="match status" value="1"/>
</dbReference>
<dbReference type="InterPro" id="IPR015421">
    <property type="entry name" value="PyrdxlP-dep_Trfase_major"/>
</dbReference>
<proteinExistence type="predicted"/>
<dbReference type="Pfam" id="PF00155">
    <property type="entry name" value="Aminotran_1_2"/>
    <property type="match status" value="1"/>
</dbReference>